<organism evidence="4 5">
    <name type="scientific">Fomitopsis schrenkii</name>
    <name type="common">Brown rot fungus</name>
    <dbReference type="NCBI Taxonomy" id="2126942"/>
    <lineage>
        <taxon>Eukaryota</taxon>
        <taxon>Fungi</taxon>
        <taxon>Dikarya</taxon>
        <taxon>Basidiomycota</taxon>
        <taxon>Agaricomycotina</taxon>
        <taxon>Agaricomycetes</taxon>
        <taxon>Polyporales</taxon>
        <taxon>Fomitopsis</taxon>
    </lineage>
</organism>
<evidence type="ECO:0000259" key="3">
    <source>
        <dbReference type="Pfam" id="PF03914"/>
    </source>
</evidence>
<dbReference type="InterPro" id="IPR027193">
    <property type="entry name" value="Noc4"/>
</dbReference>
<dbReference type="GO" id="GO:0032040">
    <property type="term" value="C:small-subunit processome"/>
    <property type="evidence" value="ECO:0007669"/>
    <property type="project" value="TreeGrafter"/>
</dbReference>
<dbReference type="EMBL" id="KE504158">
    <property type="protein sequence ID" value="EPS99288.1"/>
    <property type="molecule type" value="Genomic_DNA"/>
</dbReference>
<dbReference type="Pfam" id="PF03914">
    <property type="entry name" value="CBF"/>
    <property type="match status" value="1"/>
</dbReference>
<gene>
    <name evidence="4" type="ORF">FOMPIDRAFT_1030976</name>
</gene>
<name>S8E7I6_FOMSC</name>
<dbReference type="STRING" id="743788.S8E7I6"/>
<dbReference type="GO" id="GO:0042254">
    <property type="term" value="P:ribosome biogenesis"/>
    <property type="evidence" value="ECO:0007669"/>
    <property type="project" value="InterPro"/>
</dbReference>
<feature type="compositionally biased region" description="Low complexity" evidence="2">
    <location>
        <begin position="1"/>
        <end position="11"/>
    </location>
</feature>
<dbReference type="PANTHER" id="PTHR12455:SF0">
    <property type="entry name" value="NUCLEOLAR COMPLEX PROTEIN 4 HOMOLOG"/>
    <property type="match status" value="1"/>
</dbReference>
<feature type="region of interest" description="Disordered" evidence="2">
    <location>
        <begin position="287"/>
        <end position="346"/>
    </location>
</feature>
<evidence type="ECO:0000313" key="5">
    <source>
        <dbReference type="Proteomes" id="UP000015241"/>
    </source>
</evidence>
<protein>
    <recommendedName>
        <fullName evidence="3">CCAAT-binding factor domain-containing protein</fullName>
    </recommendedName>
</protein>
<reference evidence="4 5" key="1">
    <citation type="journal article" date="2012" name="Science">
        <title>The Paleozoic origin of enzymatic lignin decomposition reconstructed from 31 fungal genomes.</title>
        <authorList>
            <person name="Floudas D."/>
            <person name="Binder M."/>
            <person name="Riley R."/>
            <person name="Barry K."/>
            <person name="Blanchette R.A."/>
            <person name="Henrissat B."/>
            <person name="Martinez A.T."/>
            <person name="Otillar R."/>
            <person name="Spatafora J.W."/>
            <person name="Yadav J.S."/>
            <person name="Aerts A."/>
            <person name="Benoit I."/>
            <person name="Boyd A."/>
            <person name="Carlson A."/>
            <person name="Copeland A."/>
            <person name="Coutinho P.M."/>
            <person name="de Vries R.P."/>
            <person name="Ferreira P."/>
            <person name="Findley K."/>
            <person name="Foster B."/>
            <person name="Gaskell J."/>
            <person name="Glotzer D."/>
            <person name="Gorecki P."/>
            <person name="Heitman J."/>
            <person name="Hesse C."/>
            <person name="Hori C."/>
            <person name="Igarashi K."/>
            <person name="Jurgens J.A."/>
            <person name="Kallen N."/>
            <person name="Kersten P."/>
            <person name="Kohler A."/>
            <person name="Kuees U."/>
            <person name="Kumar T.K.A."/>
            <person name="Kuo A."/>
            <person name="LaButti K."/>
            <person name="Larrondo L.F."/>
            <person name="Lindquist E."/>
            <person name="Ling A."/>
            <person name="Lombard V."/>
            <person name="Lucas S."/>
            <person name="Lundell T."/>
            <person name="Martin R."/>
            <person name="McLaughlin D.J."/>
            <person name="Morgenstern I."/>
            <person name="Morin E."/>
            <person name="Murat C."/>
            <person name="Nagy L.G."/>
            <person name="Nolan M."/>
            <person name="Ohm R.A."/>
            <person name="Patyshakuliyeva A."/>
            <person name="Rokas A."/>
            <person name="Ruiz-Duenas F.J."/>
            <person name="Sabat G."/>
            <person name="Salamov A."/>
            <person name="Samejima M."/>
            <person name="Schmutz J."/>
            <person name="Slot J.C."/>
            <person name="St John F."/>
            <person name="Stenlid J."/>
            <person name="Sun H."/>
            <person name="Sun S."/>
            <person name="Syed K."/>
            <person name="Tsang A."/>
            <person name="Wiebenga A."/>
            <person name="Young D."/>
            <person name="Pisabarro A."/>
            <person name="Eastwood D.C."/>
            <person name="Martin F."/>
            <person name="Cullen D."/>
            <person name="Grigoriev I.V."/>
            <person name="Hibbett D.S."/>
        </authorList>
    </citation>
    <scope>NUCLEOTIDE SEQUENCE</scope>
    <source>
        <strain evidence="5">FP-58527</strain>
    </source>
</reference>
<dbReference type="OrthoDB" id="10263185at2759"/>
<feature type="domain" description="CCAAT-binding factor" evidence="3">
    <location>
        <begin position="438"/>
        <end position="586"/>
    </location>
</feature>
<sequence length="637" mass="71353">MSAHRSSLPSSSKKRKASTNADPSDDQTVTSIKELEAQLSIAIPEGESLNKLANLVQLALNAPDANHVLKAVYALYRIFVIIIQKGMMNSKGTEEAEQARTVRAWLWEHMNQYAEFLGGLLQDEVALLRTSSLQILFSLQKHLSTALTTYSIAASTSTPQPQFHNNHFRKIVLALLTCPPSPRPFGQSSSKKQKTGDPGEGLLKDDVRDTLLNTWLDIHDDVRWFFLREAGYALSLPLDYDISFVGRSLLAKPEFPNVPINVLSLLEELSTFPTDAKELNSWWVEELGAKPPSPKSKKGKGASTQGDSDEDEDDILEDKPPEDDDDWRKFFDEPSADAKDKGKAKQKSARVHTLTLHQSLHSLASHRAVFTRCWLGLLPRLSSAAVRERDGSGEGVSKGYALRVLNVLHRGVLPHLTRPVLVMDWVGGCVDYGGTVGLLALNALFTLMKDYNLDYPSFYARLYTFLDRDVLHLKHRARFFRLTEIFLSSTHLPAALVAAFVKRLARLSLSAPPAAVVMLIPFTYNLLKQHPACMVMIHRQIESVGSYDDPYDEKEANPQHAHALDSSLWELHSQVNHYHPVVATLASVLEEAFTRPQYAMEDFLDHTYATMFEAEANRRIKKEPAGRCEPRAVQRGR</sequence>
<dbReference type="PANTHER" id="PTHR12455">
    <property type="entry name" value="NUCLEOLAR COMPLEX PROTEIN 4"/>
    <property type="match status" value="1"/>
</dbReference>
<feature type="region of interest" description="Disordered" evidence="2">
    <location>
        <begin position="1"/>
        <end position="29"/>
    </location>
</feature>
<evidence type="ECO:0000313" key="4">
    <source>
        <dbReference type="EMBL" id="EPS99288.1"/>
    </source>
</evidence>
<comment type="similarity">
    <text evidence="1">Belongs to the CBF/MAK21 family.</text>
</comment>
<feature type="compositionally biased region" description="Polar residues" evidence="2">
    <location>
        <begin position="19"/>
        <end position="29"/>
    </location>
</feature>
<dbReference type="InterPro" id="IPR005612">
    <property type="entry name" value="CCAAT-binding_factor"/>
</dbReference>
<evidence type="ECO:0000256" key="2">
    <source>
        <dbReference type="SAM" id="MobiDB-lite"/>
    </source>
</evidence>
<feature type="compositionally biased region" description="Acidic residues" evidence="2">
    <location>
        <begin position="307"/>
        <end position="325"/>
    </location>
</feature>
<dbReference type="HOGENOM" id="CLU_015945_1_0_1"/>
<feature type="compositionally biased region" description="Basic and acidic residues" evidence="2">
    <location>
        <begin position="194"/>
        <end position="203"/>
    </location>
</feature>
<dbReference type="InParanoid" id="S8E7I6"/>
<dbReference type="Proteomes" id="UP000015241">
    <property type="component" value="Unassembled WGS sequence"/>
</dbReference>
<feature type="region of interest" description="Disordered" evidence="2">
    <location>
        <begin position="182"/>
        <end position="203"/>
    </location>
</feature>
<dbReference type="eggNOG" id="KOG2154">
    <property type="taxonomic scope" value="Eukaryota"/>
</dbReference>
<keyword evidence="5" id="KW-1185">Reference proteome</keyword>
<accession>S8E7I6</accession>
<evidence type="ECO:0000256" key="1">
    <source>
        <dbReference type="ARBA" id="ARBA00007797"/>
    </source>
</evidence>
<dbReference type="AlphaFoldDB" id="S8E7I6"/>
<dbReference type="GO" id="GO:0030692">
    <property type="term" value="C:Noc4p-Nop14p complex"/>
    <property type="evidence" value="ECO:0007669"/>
    <property type="project" value="TreeGrafter"/>
</dbReference>
<proteinExistence type="inferred from homology"/>
<feature type="compositionally biased region" description="Basic and acidic residues" evidence="2">
    <location>
        <begin position="326"/>
        <end position="343"/>
    </location>
</feature>